<feature type="region of interest" description="Disordered" evidence="1">
    <location>
        <begin position="245"/>
        <end position="278"/>
    </location>
</feature>
<dbReference type="Proteomes" id="UP000287651">
    <property type="component" value="Unassembled WGS sequence"/>
</dbReference>
<accession>A0A427ALK6</accession>
<evidence type="ECO:0000313" key="2">
    <source>
        <dbReference type="EMBL" id="RRT77149.1"/>
    </source>
</evidence>
<feature type="region of interest" description="Disordered" evidence="1">
    <location>
        <begin position="126"/>
        <end position="156"/>
    </location>
</feature>
<evidence type="ECO:0000256" key="1">
    <source>
        <dbReference type="SAM" id="MobiDB-lite"/>
    </source>
</evidence>
<organism evidence="2 3">
    <name type="scientific">Ensete ventricosum</name>
    <name type="common">Abyssinian banana</name>
    <name type="synonym">Musa ensete</name>
    <dbReference type="NCBI Taxonomy" id="4639"/>
    <lineage>
        <taxon>Eukaryota</taxon>
        <taxon>Viridiplantae</taxon>
        <taxon>Streptophyta</taxon>
        <taxon>Embryophyta</taxon>
        <taxon>Tracheophyta</taxon>
        <taxon>Spermatophyta</taxon>
        <taxon>Magnoliopsida</taxon>
        <taxon>Liliopsida</taxon>
        <taxon>Zingiberales</taxon>
        <taxon>Musaceae</taxon>
        <taxon>Ensete</taxon>
    </lineage>
</organism>
<reference evidence="2 3" key="1">
    <citation type="journal article" date="2014" name="Agronomy (Basel)">
        <title>A Draft Genome Sequence for Ensete ventricosum, the Drought-Tolerant Tree Against Hunger.</title>
        <authorList>
            <person name="Harrison J."/>
            <person name="Moore K.A."/>
            <person name="Paszkiewicz K."/>
            <person name="Jones T."/>
            <person name="Grant M."/>
            <person name="Ambacheew D."/>
            <person name="Muzemil S."/>
            <person name="Studholme D.J."/>
        </authorList>
    </citation>
    <scope>NUCLEOTIDE SEQUENCE [LARGE SCALE GENOMIC DNA]</scope>
</reference>
<protein>
    <submittedName>
        <fullName evidence="2">Uncharacterized protein</fullName>
    </submittedName>
</protein>
<proteinExistence type="predicted"/>
<gene>
    <name evidence="2" type="ORF">B296_00012111</name>
</gene>
<dbReference type="EMBL" id="AMZH03002002">
    <property type="protein sequence ID" value="RRT77149.1"/>
    <property type="molecule type" value="Genomic_DNA"/>
</dbReference>
<evidence type="ECO:0000313" key="3">
    <source>
        <dbReference type="Proteomes" id="UP000287651"/>
    </source>
</evidence>
<comment type="caution">
    <text evidence="2">The sequence shown here is derived from an EMBL/GenBank/DDBJ whole genome shotgun (WGS) entry which is preliminary data.</text>
</comment>
<name>A0A427ALK6_ENSVE</name>
<feature type="compositionally biased region" description="Basic and acidic residues" evidence="1">
    <location>
        <begin position="262"/>
        <end position="275"/>
    </location>
</feature>
<sequence>MAESLDLSFTLCPTFNGHILNNSRLITCLLCPGLGLLGAIEGRLSSKFSSLSKESASHATQQGVALAPRLEESPLGPVPTKGCGRGGPPLIDDLAHGATTPSDEATGEGSEDINYSWAASSDGSEISLGEGLGEAATGSGSLTRNPARETRSSPQGNYALIATGGSLPTCRYAGGVTGTTRRTLQGCKPVACPEDPVEGEILARGSGSPSNRLGSPKAPVYRPWEEPHAHDGCLPIDSSSQIVTEEAKGVVSSPPRDLSLARSHEVKKPETHSLDDLTPLPDASSSLCSISLSAGKLDMGLESLVPLPPSVLEPPQASVGPLQPSVALPWVKHLQSLTGFQRDYIALGIAGV</sequence>
<dbReference type="AlphaFoldDB" id="A0A427ALK6"/>